<dbReference type="Proteomes" id="UP000051221">
    <property type="component" value="Unassembled WGS sequence"/>
</dbReference>
<dbReference type="EMBL" id="LKHS01000004">
    <property type="protein sequence ID" value="KQH87056.1"/>
    <property type="molecule type" value="Genomic_DNA"/>
</dbReference>
<comment type="subcellular location">
    <subcellularLocation>
        <location evidence="1">Cell membrane</location>
        <topology evidence="1">Multi-pass membrane protein</topology>
    </subcellularLocation>
</comment>
<evidence type="ECO:0000256" key="1">
    <source>
        <dbReference type="ARBA" id="ARBA00004651"/>
    </source>
</evidence>
<dbReference type="RefSeq" id="WP_055465458.1">
    <property type="nucleotide sequence ID" value="NZ_CAWQRI010000066.1"/>
</dbReference>
<dbReference type="GO" id="GO:0015171">
    <property type="term" value="F:amino acid transmembrane transporter activity"/>
    <property type="evidence" value="ECO:0007669"/>
    <property type="project" value="TreeGrafter"/>
</dbReference>
<dbReference type="PANTHER" id="PTHR30086">
    <property type="entry name" value="ARGININE EXPORTER PROTEIN ARGO"/>
    <property type="match status" value="1"/>
</dbReference>
<feature type="transmembrane region" description="Helical" evidence="6">
    <location>
        <begin position="76"/>
        <end position="96"/>
    </location>
</feature>
<feature type="transmembrane region" description="Helical" evidence="6">
    <location>
        <begin position="136"/>
        <end position="159"/>
    </location>
</feature>
<keyword evidence="4 6" id="KW-1133">Transmembrane helix</keyword>
<feature type="transmembrane region" description="Helical" evidence="6">
    <location>
        <begin position="43"/>
        <end position="64"/>
    </location>
</feature>
<dbReference type="FunCoup" id="A0A0Q2V2N3">
    <property type="interactions" value="49"/>
</dbReference>
<comment type="caution">
    <text evidence="7">The sequence shown here is derived from an EMBL/GenBank/DDBJ whole genome shotgun (WGS) entry which is preliminary data.</text>
</comment>
<dbReference type="InParanoid" id="A0A0Q2V2N3"/>
<accession>A0A0Q2V2N3</accession>
<protein>
    <submittedName>
        <fullName evidence="7">Lysine transporter LysE</fullName>
    </submittedName>
</protein>
<dbReference type="InterPro" id="IPR001123">
    <property type="entry name" value="LeuE-type"/>
</dbReference>
<evidence type="ECO:0000256" key="4">
    <source>
        <dbReference type="ARBA" id="ARBA00022989"/>
    </source>
</evidence>
<proteinExistence type="predicted"/>
<keyword evidence="8" id="KW-1185">Reference proteome</keyword>
<sequence>MWTLLPSLCLFAFITAFTPGPNNFLLASSGSQFGLRQTWRHIIGIRVGVSGLILLSAAGVGVLLQAYPLAYTALKYVGFAYMSWLAIKLILAGGNLHKSHAAKPLTCLQAALFQLGNVKAWAASLTVVATYTLPSLYWVSVLWILAAFTVTGVLCNLCWAGMGKAAGRYLDTPRKIRTFNYSLSGLTFATILPVLFQA</sequence>
<dbReference type="AlphaFoldDB" id="A0A0Q2V2N3"/>
<gene>
    <name evidence="7" type="ORF">AMR76_04855</name>
</gene>
<keyword evidence="5 6" id="KW-0472">Membrane</keyword>
<keyword evidence="3 6" id="KW-0812">Transmembrane</keyword>
<feature type="transmembrane region" description="Helical" evidence="6">
    <location>
        <begin position="179"/>
        <end position="196"/>
    </location>
</feature>
<evidence type="ECO:0000313" key="7">
    <source>
        <dbReference type="EMBL" id="KQH87056.1"/>
    </source>
</evidence>
<evidence type="ECO:0000256" key="5">
    <source>
        <dbReference type="ARBA" id="ARBA00023136"/>
    </source>
</evidence>
<organism evidence="7 8">
    <name type="scientific">Vibrio furnissii</name>
    <dbReference type="NCBI Taxonomy" id="29494"/>
    <lineage>
        <taxon>Bacteria</taxon>
        <taxon>Pseudomonadati</taxon>
        <taxon>Pseudomonadota</taxon>
        <taxon>Gammaproteobacteria</taxon>
        <taxon>Vibrionales</taxon>
        <taxon>Vibrionaceae</taxon>
        <taxon>Vibrio</taxon>
    </lineage>
</organism>
<dbReference type="GO" id="GO:0005886">
    <property type="term" value="C:plasma membrane"/>
    <property type="evidence" value="ECO:0007669"/>
    <property type="project" value="UniProtKB-SubCell"/>
</dbReference>
<evidence type="ECO:0000256" key="3">
    <source>
        <dbReference type="ARBA" id="ARBA00022692"/>
    </source>
</evidence>
<evidence type="ECO:0000256" key="6">
    <source>
        <dbReference type="SAM" id="Phobius"/>
    </source>
</evidence>
<evidence type="ECO:0000313" key="8">
    <source>
        <dbReference type="Proteomes" id="UP000051221"/>
    </source>
</evidence>
<dbReference type="PANTHER" id="PTHR30086:SF20">
    <property type="entry name" value="ARGININE EXPORTER PROTEIN ARGO-RELATED"/>
    <property type="match status" value="1"/>
</dbReference>
<evidence type="ECO:0000256" key="2">
    <source>
        <dbReference type="ARBA" id="ARBA00022475"/>
    </source>
</evidence>
<dbReference type="GO" id="GO:0033228">
    <property type="term" value="P:cysteine export across plasma membrane"/>
    <property type="evidence" value="ECO:0007669"/>
    <property type="project" value="TreeGrafter"/>
</dbReference>
<reference evidence="7 8" key="1">
    <citation type="submission" date="2015-08" db="EMBL/GenBank/DDBJ databases">
        <title>Antibacterial properties of a collection of Vibrionaceae strains.</title>
        <authorList>
            <person name="Giubergia S."/>
        </authorList>
    </citation>
    <scope>NUCLEOTIDE SEQUENCE [LARGE SCALE GENOMIC DNA]</scope>
    <source>
        <strain evidence="7 8">S0821</strain>
    </source>
</reference>
<keyword evidence="2" id="KW-1003">Cell membrane</keyword>
<name>A0A0Q2V2N3_VIBFU</name>
<dbReference type="Pfam" id="PF01810">
    <property type="entry name" value="LysE"/>
    <property type="match status" value="1"/>
</dbReference>